<accession>A0AAV3PPA1</accession>
<protein>
    <recommendedName>
        <fullName evidence="1">Reverse transcriptase Ty1/copia-type domain-containing protein</fullName>
    </recommendedName>
</protein>
<evidence type="ECO:0000313" key="2">
    <source>
        <dbReference type="EMBL" id="GAA0152938.1"/>
    </source>
</evidence>
<reference evidence="2 3" key="1">
    <citation type="submission" date="2024-01" db="EMBL/GenBank/DDBJ databases">
        <title>The complete chloroplast genome sequence of Lithospermum erythrorhizon: insights into the phylogenetic relationship among Boraginaceae species and the maternal lineages of purple gromwells.</title>
        <authorList>
            <person name="Okada T."/>
            <person name="Watanabe K."/>
        </authorList>
    </citation>
    <scope>NUCLEOTIDE SEQUENCE [LARGE SCALE GENOMIC DNA]</scope>
</reference>
<evidence type="ECO:0000313" key="3">
    <source>
        <dbReference type="Proteomes" id="UP001454036"/>
    </source>
</evidence>
<name>A0AAV3PPA1_LITER</name>
<evidence type="ECO:0000259" key="1">
    <source>
        <dbReference type="Pfam" id="PF07727"/>
    </source>
</evidence>
<proteinExistence type="predicted"/>
<dbReference type="InterPro" id="IPR013103">
    <property type="entry name" value="RVT_2"/>
</dbReference>
<dbReference type="SUPFAM" id="SSF56672">
    <property type="entry name" value="DNA/RNA polymerases"/>
    <property type="match status" value="1"/>
</dbReference>
<dbReference type="AlphaFoldDB" id="A0AAV3PPA1"/>
<gene>
    <name evidence="2" type="ORF">LIER_37593</name>
</gene>
<sequence>MVCKLRKSLYGLKQAPQKWYKKFDSFIREHDFSRTSIDHCVYVKHFSRNDFIVLLLYVDDMVIVGNDISKINVLKQQLSKAFEMKDLGSAKNILSMEIRRDRVKIQRDRVKRRLWLSQARYIQKVLARFNMESSKPVSCPLSAHFKLSSKVSTMRKEDVKGMENVPYASAVGSLIAIHLSKNPSFHSRSKHIKVRYHWVRDVLDEKQVYIAKVHTKDNGADMLTKVLPKWKHDVCCKMAGLSIGLGSSS</sequence>
<dbReference type="Pfam" id="PF07727">
    <property type="entry name" value="RVT_2"/>
    <property type="match status" value="1"/>
</dbReference>
<keyword evidence="3" id="KW-1185">Reference proteome</keyword>
<dbReference type="InterPro" id="IPR043502">
    <property type="entry name" value="DNA/RNA_pol_sf"/>
</dbReference>
<organism evidence="2 3">
    <name type="scientific">Lithospermum erythrorhizon</name>
    <name type="common">Purple gromwell</name>
    <name type="synonym">Lithospermum officinale var. erythrorhizon</name>
    <dbReference type="NCBI Taxonomy" id="34254"/>
    <lineage>
        <taxon>Eukaryota</taxon>
        <taxon>Viridiplantae</taxon>
        <taxon>Streptophyta</taxon>
        <taxon>Embryophyta</taxon>
        <taxon>Tracheophyta</taxon>
        <taxon>Spermatophyta</taxon>
        <taxon>Magnoliopsida</taxon>
        <taxon>eudicotyledons</taxon>
        <taxon>Gunneridae</taxon>
        <taxon>Pentapetalae</taxon>
        <taxon>asterids</taxon>
        <taxon>lamiids</taxon>
        <taxon>Boraginales</taxon>
        <taxon>Boraginaceae</taxon>
        <taxon>Boraginoideae</taxon>
        <taxon>Lithospermeae</taxon>
        <taxon>Lithospermum</taxon>
    </lineage>
</organism>
<dbReference type="CDD" id="cd09272">
    <property type="entry name" value="RNase_HI_RT_Ty1"/>
    <property type="match status" value="1"/>
</dbReference>
<dbReference type="EMBL" id="BAABME010018193">
    <property type="protein sequence ID" value="GAA0152938.1"/>
    <property type="molecule type" value="Genomic_DNA"/>
</dbReference>
<comment type="caution">
    <text evidence="2">The sequence shown here is derived from an EMBL/GenBank/DDBJ whole genome shotgun (WGS) entry which is preliminary data.</text>
</comment>
<feature type="domain" description="Reverse transcriptase Ty1/copia-type" evidence="1">
    <location>
        <begin position="2"/>
        <end position="141"/>
    </location>
</feature>
<dbReference type="Proteomes" id="UP001454036">
    <property type="component" value="Unassembled WGS sequence"/>
</dbReference>